<dbReference type="Gene3D" id="3.80.10.10">
    <property type="entry name" value="Ribonuclease Inhibitor"/>
    <property type="match status" value="2"/>
</dbReference>
<evidence type="ECO:0000313" key="3">
    <source>
        <dbReference type="EMBL" id="KAK4474876.1"/>
    </source>
</evidence>
<protein>
    <recommendedName>
        <fullName evidence="5">Leucine-rich repeat-containing protein 23</fullName>
    </recommendedName>
</protein>
<comment type="caution">
    <text evidence="3">The sequence shown here is derived from an EMBL/GenBank/DDBJ whole genome shotgun (WGS) entry which is preliminary data.</text>
</comment>
<keyword evidence="2" id="KW-0677">Repeat</keyword>
<proteinExistence type="predicted"/>
<dbReference type="Pfam" id="PF13516">
    <property type="entry name" value="LRR_6"/>
    <property type="match status" value="1"/>
</dbReference>
<evidence type="ECO:0008006" key="5">
    <source>
        <dbReference type="Google" id="ProtNLM"/>
    </source>
</evidence>
<dbReference type="SUPFAM" id="SSF52058">
    <property type="entry name" value="L domain-like"/>
    <property type="match status" value="1"/>
</dbReference>
<dbReference type="InterPro" id="IPR001611">
    <property type="entry name" value="Leu-rich_rpt"/>
</dbReference>
<dbReference type="PROSITE" id="PS51450">
    <property type="entry name" value="LRR"/>
    <property type="match status" value="2"/>
</dbReference>
<dbReference type="AlphaFoldDB" id="A0AAE1ZII7"/>
<evidence type="ECO:0000313" key="4">
    <source>
        <dbReference type="Proteomes" id="UP001292079"/>
    </source>
</evidence>
<dbReference type="PANTHER" id="PTHR46652:SF8">
    <property type="entry name" value="LEUCINE RICH REPEAT CONTAINING 23"/>
    <property type="match status" value="1"/>
</dbReference>
<dbReference type="EMBL" id="JALJAT010000001">
    <property type="protein sequence ID" value="KAK4474876.1"/>
    <property type="molecule type" value="Genomic_DNA"/>
</dbReference>
<dbReference type="Proteomes" id="UP001292079">
    <property type="component" value="Unassembled WGS sequence"/>
</dbReference>
<sequence>MQTTQPLEGQILQTEFHQDKCVTEELSRTVTLDKEIISQSLCYVNETIDGLSYAPAKFICNDKMLTDINALRGFIFLRYINIGFNRLTNLRPLYGLINLIVLRAAYNEIEEFPCGNWPTLAHLDLSHNCIKELTTVNYPRLLVLLLDNNQLRRLTNQTDGLCCLNDHSVPKLHTLGLSHNLIETEDNITNDSNINITSIGLELKSLKALYLGFNKLISCGNYKLKGENLQTELIKYPTDKIQQNYNYNSLIGYLPNLSVLHIRSTGLLNLDGITPECLPGLEYLNLRENQIGSLEEIKKLSSFQSLRTLILTDNPVYDVKDYRLEVRVLLLNLRRLDKDVYTTEENEEADELAMQRMQAI</sequence>
<dbReference type="PANTHER" id="PTHR46652">
    <property type="entry name" value="LEUCINE-RICH REPEAT AND IQ DOMAIN-CONTAINING PROTEIN 1-RELATED"/>
    <property type="match status" value="1"/>
</dbReference>
<organism evidence="3 4">
    <name type="scientific">Schistosoma mekongi</name>
    <name type="common">Parasitic worm</name>
    <dbReference type="NCBI Taxonomy" id="38744"/>
    <lineage>
        <taxon>Eukaryota</taxon>
        <taxon>Metazoa</taxon>
        <taxon>Spiralia</taxon>
        <taxon>Lophotrochozoa</taxon>
        <taxon>Platyhelminthes</taxon>
        <taxon>Trematoda</taxon>
        <taxon>Digenea</taxon>
        <taxon>Strigeidida</taxon>
        <taxon>Schistosomatoidea</taxon>
        <taxon>Schistosomatidae</taxon>
        <taxon>Schistosoma</taxon>
    </lineage>
</organism>
<gene>
    <name evidence="3" type="ORF">MN116_001988</name>
</gene>
<dbReference type="InterPro" id="IPR050836">
    <property type="entry name" value="SDS22/Internalin_LRR"/>
</dbReference>
<dbReference type="Pfam" id="PF14580">
    <property type="entry name" value="LRR_9"/>
    <property type="match status" value="1"/>
</dbReference>
<reference evidence="3" key="2">
    <citation type="journal article" date="2023" name="Infect Dis Poverty">
        <title>Chromosome-scale genome of the human blood fluke Schistosoma mekongi and its implications for public health.</title>
        <authorList>
            <person name="Zhou M."/>
            <person name="Xu L."/>
            <person name="Xu D."/>
            <person name="Chen W."/>
            <person name="Khan J."/>
            <person name="Hu Y."/>
            <person name="Huang H."/>
            <person name="Wei H."/>
            <person name="Zhang Y."/>
            <person name="Chusongsang P."/>
            <person name="Tanasarnprasert K."/>
            <person name="Hu X."/>
            <person name="Limpanont Y."/>
            <person name="Lv Z."/>
        </authorList>
    </citation>
    <scope>NUCLEOTIDE SEQUENCE</scope>
    <source>
        <strain evidence="3">LV_2022a</strain>
    </source>
</reference>
<dbReference type="InterPro" id="IPR032675">
    <property type="entry name" value="LRR_dom_sf"/>
</dbReference>
<evidence type="ECO:0000256" key="1">
    <source>
        <dbReference type="ARBA" id="ARBA00022614"/>
    </source>
</evidence>
<reference evidence="3" key="1">
    <citation type="submission" date="2022-04" db="EMBL/GenBank/DDBJ databases">
        <authorList>
            <person name="Xu L."/>
            <person name="Lv Z."/>
        </authorList>
    </citation>
    <scope>NUCLEOTIDE SEQUENCE</scope>
    <source>
        <strain evidence="3">LV_2022a</strain>
    </source>
</reference>
<keyword evidence="1" id="KW-0433">Leucine-rich repeat</keyword>
<accession>A0AAE1ZII7</accession>
<evidence type="ECO:0000256" key="2">
    <source>
        <dbReference type="ARBA" id="ARBA00022737"/>
    </source>
</evidence>
<name>A0AAE1ZII7_SCHME</name>
<keyword evidence="4" id="KW-1185">Reference proteome</keyword>